<evidence type="ECO:0000259" key="3">
    <source>
        <dbReference type="Pfam" id="PF07987"/>
    </source>
</evidence>
<feature type="region of interest" description="Disordered" evidence="1">
    <location>
        <begin position="166"/>
        <end position="204"/>
    </location>
</feature>
<feature type="transmembrane region" description="Helical" evidence="2">
    <location>
        <begin position="213"/>
        <end position="235"/>
    </location>
</feature>
<dbReference type="Gene3D" id="2.60.40.2230">
    <property type="entry name" value="Uncharacterised protein YcnI-like PF07987, DUF1775"/>
    <property type="match status" value="1"/>
</dbReference>
<reference evidence="5" key="1">
    <citation type="journal article" date="2019" name="Int. J. Syst. Evol. Microbiol.">
        <title>The Global Catalogue of Microorganisms (GCM) 10K type strain sequencing project: providing services to taxonomists for standard genome sequencing and annotation.</title>
        <authorList>
            <consortium name="The Broad Institute Genomics Platform"/>
            <consortium name="The Broad Institute Genome Sequencing Center for Infectious Disease"/>
            <person name="Wu L."/>
            <person name="Ma J."/>
        </authorList>
    </citation>
    <scope>NUCLEOTIDE SEQUENCE [LARGE SCALE GENOMIC DNA]</scope>
    <source>
        <strain evidence="5">CGMCC 4.1641</strain>
    </source>
</reference>
<accession>A0ABV8SBK9</accession>
<evidence type="ECO:0000313" key="4">
    <source>
        <dbReference type="EMBL" id="MFC4304963.1"/>
    </source>
</evidence>
<name>A0ABV8SBK9_9BACL</name>
<organism evidence="4 5">
    <name type="scientific">Cohnella boryungensis</name>
    <dbReference type="NCBI Taxonomy" id="768479"/>
    <lineage>
        <taxon>Bacteria</taxon>
        <taxon>Bacillati</taxon>
        <taxon>Bacillota</taxon>
        <taxon>Bacilli</taxon>
        <taxon>Bacillales</taxon>
        <taxon>Paenibacillaceae</taxon>
        <taxon>Cohnella</taxon>
    </lineage>
</organism>
<sequence>MTLSSHADLPAASYTVEYHQPLELERSDIRMKKSFTVLLALMMTFGFASLASAHVTVQPKEAPAGSYQVFTVRVPSEKDAATTQVKVAIPDNVNISRFEPKSDWTYEIEKGAEDKIVNVTWKATGNGLGATEFGEFRMQGKVADDAKELVWKAYQTYSDGEVVEWTGAPDADKPASVTTVTAATGDGHGDGHGASSGAAAGGADEDKSGGSNALYLTLALAGITLGLLSLLISMLRKPKRG</sequence>
<protein>
    <submittedName>
        <fullName evidence="4">YcnI family protein</fullName>
    </submittedName>
</protein>
<evidence type="ECO:0000256" key="2">
    <source>
        <dbReference type="SAM" id="Phobius"/>
    </source>
</evidence>
<gene>
    <name evidence="4" type="ORF">ACFO1S_16145</name>
</gene>
<comment type="caution">
    <text evidence="4">The sequence shown here is derived from an EMBL/GenBank/DDBJ whole genome shotgun (WGS) entry which is preliminary data.</text>
</comment>
<keyword evidence="2" id="KW-0472">Membrane</keyword>
<dbReference type="RefSeq" id="WP_378127134.1">
    <property type="nucleotide sequence ID" value="NZ_JBHSED010000035.1"/>
</dbReference>
<keyword evidence="2" id="KW-1133">Transmembrane helix</keyword>
<keyword evidence="5" id="KW-1185">Reference proteome</keyword>
<evidence type="ECO:0000313" key="5">
    <source>
        <dbReference type="Proteomes" id="UP001595755"/>
    </source>
</evidence>
<feature type="transmembrane region" description="Helical" evidence="2">
    <location>
        <begin position="35"/>
        <end position="57"/>
    </location>
</feature>
<dbReference type="CDD" id="cd08545">
    <property type="entry name" value="YcnI_like"/>
    <property type="match status" value="1"/>
</dbReference>
<evidence type="ECO:0000256" key="1">
    <source>
        <dbReference type="SAM" id="MobiDB-lite"/>
    </source>
</evidence>
<dbReference type="Proteomes" id="UP001595755">
    <property type="component" value="Unassembled WGS sequence"/>
</dbReference>
<feature type="domain" description="YncI copper-binding" evidence="3">
    <location>
        <begin position="54"/>
        <end position="175"/>
    </location>
</feature>
<feature type="compositionally biased region" description="Low complexity" evidence="1">
    <location>
        <begin position="175"/>
        <end position="185"/>
    </location>
</feature>
<dbReference type="EMBL" id="JBHSED010000035">
    <property type="protein sequence ID" value="MFC4304963.1"/>
    <property type="molecule type" value="Genomic_DNA"/>
</dbReference>
<proteinExistence type="predicted"/>
<dbReference type="InterPro" id="IPR012533">
    <property type="entry name" value="YcnI-copper_dom"/>
</dbReference>
<keyword evidence="2" id="KW-0812">Transmembrane</keyword>
<dbReference type="InterPro" id="IPR038507">
    <property type="entry name" value="YcnI-like_sf"/>
</dbReference>
<feature type="compositionally biased region" description="Low complexity" evidence="1">
    <location>
        <begin position="193"/>
        <end position="202"/>
    </location>
</feature>
<dbReference type="Pfam" id="PF07987">
    <property type="entry name" value="DUF1775"/>
    <property type="match status" value="1"/>
</dbReference>